<organism evidence="1 3">
    <name type="scientific">Medicago truncatula</name>
    <name type="common">Barrel medic</name>
    <name type="synonym">Medicago tribuloides</name>
    <dbReference type="NCBI Taxonomy" id="3880"/>
    <lineage>
        <taxon>Eukaryota</taxon>
        <taxon>Viridiplantae</taxon>
        <taxon>Streptophyta</taxon>
        <taxon>Embryophyta</taxon>
        <taxon>Tracheophyta</taxon>
        <taxon>Spermatophyta</taxon>
        <taxon>Magnoliopsida</taxon>
        <taxon>eudicotyledons</taxon>
        <taxon>Gunneridae</taxon>
        <taxon>Pentapetalae</taxon>
        <taxon>rosids</taxon>
        <taxon>fabids</taxon>
        <taxon>Fabales</taxon>
        <taxon>Fabaceae</taxon>
        <taxon>Papilionoideae</taxon>
        <taxon>50 kb inversion clade</taxon>
        <taxon>NPAAA clade</taxon>
        <taxon>Hologalegina</taxon>
        <taxon>IRL clade</taxon>
        <taxon>Trifolieae</taxon>
        <taxon>Medicago</taxon>
    </lineage>
</organism>
<evidence type="ECO:0000313" key="2">
    <source>
        <dbReference type="EnsemblPlants" id="KEH19149"/>
    </source>
</evidence>
<dbReference type="PANTHER" id="PTHR47481">
    <property type="match status" value="1"/>
</dbReference>
<gene>
    <name evidence="1" type="ordered locus">MTR_8g442260</name>
</gene>
<reference evidence="2" key="3">
    <citation type="submission" date="2015-04" db="UniProtKB">
        <authorList>
            <consortium name="EnsemblPlants"/>
        </authorList>
    </citation>
    <scope>IDENTIFICATION</scope>
    <source>
        <strain evidence="2">cv. Jemalong A17</strain>
    </source>
</reference>
<keyword evidence="3" id="KW-1185">Reference proteome</keyword>
<evidence type="ECO:0000313" key="1">
    <source>
        <dbReference type="EMBL" id="KEH19149.1"/>
    </source>
</evidence>
<dbReference type="HOGENOM" id="CLU_755174_0_0_1"/>
<reference evidence="1 3" key="2">
    <citation type="journal article" date="2014" name="BMC Genomics">
        <title>An improved genome release (version Mt4.0) for the model legume Medicago truncatula.</title>
        <authorList>
            <person name="Tang H."/>
            <person name="Krishnakumar V."/>
            <person name="Bidwell S."/>
            <person name="Rosen B."/>
            <person name="Chan A."/>
            <person name="Zhou S."/>
            <person name="Gentzbittel L."/>
            <person name="Childs K.L."/>
            <person name="Yandell M."/>
            <person name="Gundlach H."/>
            <person name="Mayer K.F."/>
            <person name="Schwartz D.C."/>
            <person name="Town C.D."/>
        </authorList>
    </citation>
    <scope>GENOME REANNOTATION</scope>
    <source>
        <strain evidence="1">A17</strain>
        <strain evidence="2 3">cv. Jemalong A17</strain>
    </source>
</reference>
<dbReference type="EnsemblPlants" id="KEH19149">
    <property type="protein sequence ID" value="KEH19149"/>
    <property type="gene ID" value="MTR_8g442260"/>
</dbReference>
<dbReference type="Proteomes" id="UP000002051">
    <property type="component" value="Chromosome 8"/>
</dbReference>
<sequence>MSSSPAMSSSAVVSSTTAATSNTEKPDFYPTLAVTNIKNCIPFMLEMEKDHYAVWAELFEIHARAHKVVDHLIPQPRKEEFSSTDASFEMWAILDSTVLQWIYFTISFDLLTTIMEKGSTFMAAWKRLANIFKDNQISIAVSLEITDQKQIDKRLQTTQAQLQDISYAPEHNQETSYAQAQLQETSYAQAQLQETSIQTKLQRKLFENYDCSLKRTHKRTSIASSGTWSLNRAVVLTAYLSIWISRRCAGLVALVSCLMLGRISGAISGRVQPGDLLHDPEIKKTTRANRRVVRLAKSTDPSTRTQYTNLTPFESEIFHTPVVVTMGEPNPPPRPKMGDYGLAATRGHLTHVFKSANPVAFDIKTSI</sequence>
<evidence type="ECO:0000313" key="3">
    <source>
        <dbReference type="Proteomes" id="UP000002051"/>
    </source>
</evidence>
<proteinExistence type="predicted"/>
<protein>
    <submittedName>
        <fullName evidence="1 2">Uncharacterized protein</fullName>
    </submittedName>
</protein>
<dbReference type="EMBL" id="CM001224">
    <property type="protein sequence ID" value="KEH19149.1"/>
    <property type="molecule type" value="Genomic_DNA"/>
</dbReference>
<name>A0A072TNR8_MEDTR</name>
<dbReference type="AlphaFoldDB" id="A0A072TNR8"/>
<dbReference type="PANTHER" id="PTHR47481:SF10">
    <property type="entry name" value="COPIA-LIKE POLYPROTEIN_RETROTRANSPOSON"/>
    <property type="match status" value="1"/>
</dbReference>
<accession>A0A072TNR8</accession>
<reference evidence="1 3" key="1">
    <citation type="journal article" date="2011" name="Nature">
        <title>The Medicago genome provides insight into the evolution of rhizobial symbioses.</title>
        <authorList>
            <person name="Young N.D."/>
            <person name="Debelle F."/>
            <person name="Oldroyd G.E."/>
            <person name="Geurts R."/>
            <person name="Cannon S.B."/>
            <person name="Udvardi M.K."/>
            <person name="Benedito V.A."/>
            <person name="Mayer K.F."/>
            <person name="Gouzy J."/>
            <person name="Schoof H."/>
            <person name="Van de Peer Y."/>
            <person name="Proost S."/>
            <person name="Cook D.R."/>
            <person name="Meyers B.C."/>
            <person name="Spannagl M."/>
            <person name="Cheung F."/>
            <person name="De Mita S."/>
            <person name="Krishnakumar V."/>
            <person name="Gundlach H."/>
            <person name="Zhou S."/>
            <person name="Mudge J."/>
            <person name="Bharti A.K."/>
            <person name="Murray J.D."/>
            <person name="Naoumkina M.A."/>
            <person name="Rosen B."/>
            <person name="Silverstein K.A."/>
            <person name="Tang H."/>
            <person name="Rombauts S."/>
            <person name="Zhao P.X."/>
            <person name="Zhou P."/>
            <person name="Barbe V."/>
            <person name="Bardou P."/>
            <person name="Bechner M."/>
            <person name="Bellec A."/>
            <person name="Berger A."/>
            <person name="Berges H."/>
            <person name="Bidwell S."/>
            <person name="Bisseling T."/>
            <person name="Choisne N."/>
            <person name="Couloux A."/>
            <person name="Denny R."/>
            <person name="Deshpande S."/>
            <person name="Dai X."/>
            <person name="Doyle J.J."/>
            <person name="Dudez A.M."/>
            <person name="Farmer A.D."/>
            <person name="Fouteau S."/>
            <person name="Franken C."/>
            <person name="Gibelin C."/>
            <person name="Gish J."/>
            <person name="Goldstein S."/>
            <person name="Gonzalez A.J."/>
            <person name="Green P.J."/>
            <person name="Hallab A."/>
            <person name="Hartog M."/>
            <person name="Hua A."/>
            <person name="Humphray S.J."/>
            <person name="Jeong D.H."/>
            <person name="Jing Y."/>
            <person name="Jocker A."/>
            <person name="Kenton S.M."/>
            <person name="Kim D.J."/>
            <person name="Klee K."/>
            <person name="Lai H."/>
            <person name="Lang C."/>
            <person name="Lin S."/>
            <person name="Macmil S.L."/>
            <person name="Magdelenat G."/>
            <person name="Matthews L."/>
            <person name="McCorrison J."/>
            <person name="Monaghan E.L."/>
            <person name="Mun J.H."/>
            <person name="Najar F.Z."/>
            <person name="Nicholson C."/>
            <person name="Noirot C."/>
            <person name="O'Bleness M."/>
            <person name="Paule C.R."/>
            <person name="Poulain J."/>
            <person name="Prion F."/>
            <person name="Qin B."/>
            <person name="Qu C."/>
            <person name="Retzel E.F."/>
            <person name="Riddle C."/>
            <person name="Sallet E."/>
            <person name="Samain S."/>
            <person name="Samson N."/>
            <person name="Sanders I."/>
            <person name="Saurat O."/>
            <person name="Scarpelli C."/>
            <person name="Schiex T."/>
            <person name="Segurens B."/>
            <person name="Severin A.J."/>
            <person name="Sherrier D.J."/>
            <person name="Shi R."/>
            <person name="Sims S."/>
            <person name="Singer S.R."/>
            <person name="Sinharoy S."/>
            <person name="Sterck L."/>
            <person name="Viollet A."/>
            <person name="Wang B.B."/>
            <person name="Wang K."/>
            <person name="Wang M."/>
            <person name="Wang X."/>
            <person name="Warfsmann J."/>
            <person name="Weissenbach J."/>
            <person name="White D.D."/>
            <person name="White J.D."/>
            <person name="Wiley G.B."/>
            <person name="Wincker P."/>
            <person name="Xing Y."/>
            <person name="Yang L."/>
            <person name="Yao Z."/>
            <person name="Ying F."/>
            <person name="Zhai J."/>
            <person name="Zhou L."/>
            <person name="Zuber A."/>
            <person name="Denarie J."/>
            <person name="Dixon R.A."/>
            <person name="May G.D."/>
            <person name="Schwartz D.C."/>
            <person name="Rogers J."/>
            <person name="Quetier F."/>
            <person name="Town C.D."/>
            <person name="Roe B.A."/>
        </authorList>
    </citation>
    <scope>NUCLEOTIDE SEQUENCE [LARGE SCALE GENOMIC DNA]</scope>
    <source>
        <strain evidence="1">A17</strain>
        <strain evidence="2 3">cv. Jemalong A17</strain>
    </source>
</reference>